<organism evidence="2">
    <name type="scientific">marine sediment metagenome</name>
    <dbReference type="NCBI Taxonomy" id="412755"/>
    <lineage>
        <taxon>unclassified sequences</taxon>
        <taxon>metagenomes</taxon>
        <taxon>ecological metagenomes</taxon>
    </lineage>
</organism>
<feature type="transmembrane region" description="Helical" evidence="1">
    <location>
        <begin position="45"/>
        <end position="62"/>
    </location>
</feature>
<dbReference type="AlphaFoldDB" id="A0A0F9IWG5"/>
<keyword evidence="1" id="KW-0472">Membrane</keyword>
<dbReference type="EMBL" id="LAZR01012935">
    <property type="protein sequence ID" value="KKM24384.1"/>
    <property type="molecule type" value="Genomic_DNA"/>
</dbReference>
<keyword evidence="1" id="KW-0812">Transmembrane</keyword>
<proteinExistence type="predicted"/>
<gene>
    <name evidence="2" type="ORF">LCGC14_1605580</name>
</gene>
<name>A0A0F9IWG5_9ZZZZ</name>
<sequence>MKLFEKIIEFSKRNYRQIATVHKVIKAIVFITMTFTSIVMYKLGVLWLSGVIALVAILYLILTKLDNQL</sequence>
<protein>
    <submittedName>
        <fullName evidence="2">Uncharacterized protein</fullName>
    </submittedName>
</protein>
<comment type="caution">
    <text evidence="2">The sequence shown here is derived from an EMBL/GenBank/DDBJ whole genome shotgun (WGS) entry which is preliminary data.</text>
</comment>
<evidence type="ECO:0000313" key="2">
    <source>
        <dbReference type="EMBL" id="KKM24384.1"/>
    </source>
</evidence>
<evidence type="ECO:0000256" key="1">
    <source>
        <dbReference type="SAM" id="Phobius"/>
    </source>
</evidence>
<accession>A0A0F9IWG5</accession>
<keyword evidence="1" id="KW-1133">Transmembrane helix</keyword>
<reference evidence="2" key="1">
    <citation type="journal article" date="2015" name="Nature">
        <title>Complex archaea that bridge the gap between prokaryotes and eukaryotes.</title>
        <authorList>
            <person name="Spang A."/>
            <person name="Saw J.H."/>
            <person name="Jorgensen S.L."/>
            <person name="Zaremba-Niedzwiedzka K."/>
            <person name="Martijn J."/>
            <person name="Lind A.E."/>
            <person name="van Eijk R."/>
            <person name="Schleper C."/>
            <person name="Guy L."/>
            <person name="Ettema T.J."/>
        </authorList>
    </citation>
    <scope>NUCLEOTIDE SEQUENCE</scope>
</reference>
<feature type="transmembrane region" description="Helical" evidence="1">
    <location>
        <begin position="21"/>
        <end position="39"/>
    </location>
</feature>